<evidence type="ECO:0000313" key="6">
    <source>
        <dbReference type="EMBL" id="RPA72260.1"/>
    </source>
</evidence>
<evidence type="ECO:0000259" key="5">
    <source>
        <dbReference type="PROSITE" id="PS51782"/>
    </source>
</evidence>
<keyword evidence="4" id="KW-0732">Signal</keyword>
<organism evidence="6 7">
    <name type="scientific">Ascobolus immersus RN42</name>
    <dbReference type="NCBI Taxonomy" id="1160509"/>
    <lineage>
        <taxon>Eukaryota</taxon>
        <taxon>Fungi</taxon>
        <taxon>Dikarya</taxon>
        <taxon>Ascomycota</taxon>
        <taxon>Pezizomycotina</taxon>
        <taxon>Pezizomycetes</taxon>
        <taxon>Pezizales</taxon>
        <taxon>Ascobolaceae</taxon>
        <taxon>Ascobolus</taxon>
    </lineage>
</organism>
<evidence type="ECO:0000256" key="2">
    <source>
        <dbReference type="ARBA" id="ARBA00023026"/>
    </source>
</evidence>
<gene>
    <name evidence="6" type="ORF">BJ508DRAFT_419547</name>
</gene>
<feature type="signal peptide" evidence="4">
    <location>
        <begin position="1"/>
        <end position="21"/>
    </location>
</feature>
<keyword evidence="7" id="KW-1185">Reference proteome</keyword>
<sequence length="267" mass="29812">MKLQPPSLLSLLLMPCALTSAIPHWPSTSPNPNLTKRAYNFQNWSLQASSYRFYMPPGIPETCAVTTRVARDRYIPWPFRGGEHKVRLCTFQNQLPEGLCTVEETMALDQSVNDCPSTLDEMVERLMKTTAEDGWDPALTEEEVRKGLMELVPEAFEEEVGDVPSAAPVEDDAGDELDAPEDGLVPDEPGYTEILPGLVQKGVKEGCKRWELARDGDSCSSIAKRAGIRTRRFYRLNPSVNKGGECKELWVGYAYCVERGRKGKGRL</sequence>
<dbReference type="OrthoDB" id="2281372at2759"/>
<dbReference type="InterPro" id="IPR052210">
    <property type="entry name" value="LysM1-like"/>
</dbReference>
<reference evidence="6 7" key="1">
    <citation type="journal article" date="2018" name="Nat. Ecol. Evol.">
        <title>Pezizomycetes genomes reveal the molecular basis of ectomycorrhizal truffle lifestyle.</title>
        <authorList>
            <person name="Murat C."/>
            <person name="Payen T."/>
            <person name="Noel B."/>
            <person name="Kuo A."/>
            <person name="Morin E."/>
            <person name="Chen J."/>
            <person name="Kohler A."/>
            <person name="Krizsan K."/>
            <person name="Balestrini R."/>
            <person name="Da Silva C."/>
            <person name="Montanini B."/>
            <person name="Hainaut M."/>
            <person name="Levati E."/>
            <person name="Barry K.W."/>
            <person name="Belfiori B."/>
            <person name="Cichocki N."/>
            <person name="Clum A."/>
            <person name="Dockter R.B."/>
            <person name="Fauchery L."/>
            <person name="Guy J."/>
            <person name="Iotti M."/>
            <person name="Le Tacon F."/>
            <person name="Lindquist E.A."/>
            <person name="Lipzen A."/>
            <person name="Malagnac F."/>
            <person name="Mello A."/>
            <person name="Molinier V."/>
            <person name="Miyauchi S."/>
            <person name="Poulain J."/>
            <person name="Riccioni C."/>
            <person name="Rubini A."/>
            <person name="Sitrit Y."/>
            <person name="Splivallo R."/>
            <person name="Traeger S."/>
            <person name="Wang M."/>
            <person name="Zifcakova L."/>
            <person name="Wipf D."/>
            <person name="Zambonelli A."/>
            <person name="Paolocci F."/>
            <person name="Nowrousian M."/>
            <person name="Ottonello S."/>
            <person name="Baldrian P."/>
            <person name="Spatafora J.W."/>
            <person name="Henrissat B."/>
            <person name="Nagy L.G."/>
            <person name="Aury J.M."/>
            <person name="Wincker P."/>
            <person name="Grigoriev I.V."/>
            <person name="Bonfante P."/>
            <person name="Martin F.M."/>
        </authorList>
    </citation>
    <scope>NUCLEOTIDE SEQUENCE [LARGE SCALE GENOMIC DNA]</scope>
    <source>
        <strain evidence="6 7">RN42</strain>
    </source>
</reference>
<dbReference type="PROSITE" id="PS51782">
    <property type="entry name" value="LYSM"/>
    <property type="match status" value="1"/>
</dbReference>
<dbReference type="Gene3D" id="3.10.350.10">
    <property type="entry name" value="LysM domain"/>
    <property type="match status" value="1"/>
</dbReference>
<protein>
    <recommendedName>
        <fullName evidence="5">LysM domain-containing protein</fullName>
    </recommendedName>
</protein>
<proteinExistence type="predicted"/>
<accession>A0A3N4HK14</accession>
<dbReference type="InterPro" id="IPR018392">
    <property type="entry name" value="LysM"/>
</dbReference>
<feature type="chain" id="PRO_5018146388" description="LysM domain-containing protein" evidence="4">
    <location>
        <begin position="22"/>
        <end position="267"/>
    </location>
</feature>
<evidence type="ECO:0000256" key="4">
    <source>
        <dbReference type="SAM" id="SignalP"/>
    </source>
</evidence>
<dbReference type="EMBL" id="ML119869">
    <property type="protein sequence ID" value="RPA72260.1"/>
    <property type="molecule type" value="Genomic_DNA"/>
</dbReference>
<keyword evidence="1" id="KW-0147">Chitin-binding</keyword>
<feature type="compositionally biased region" description="Acidic residues" evidence="3">
    <location>
        <begin position="169"/>
        <end position="178"/>
    </location>
</feature>
<dbReference type="Proteomes" id="UP000275078">
    <property type="component" value="Unassembled WGS sequence"/>
</dbReference>
<dbReference type="AlphaFoldDB" id="A0A3N4HK14"/>
<evidence type="ECO:0000256" key="3">
    <source>
        <dbReference type="SAM" id="MobiDB-lite"/>
    </source>
</evidence>
<dbReference type="PANTHER" id="PTHR34997:SF1">
    <property type="entry name" value="PEPTIDOGLYCAN-BINDING LYSIN DOMAIN"/>
    <property type="match status" value="1"/>
</dbReference>
<dbReference type="PANTHER" id="PTHR34997">
    <property type="entry name" value="AM15"/>
    <property type="match status" value="1"/>
</dbReference>
<evidence type="ECO:0000313" key="7">
    <source>
        <dbReference type="Proteomes" id="UP000275078"/>
    </source>
</evidence>
<keyword evidence="2" id="KW-0843">Virulence</keyword>
<dbReference type="InterPro" id="IPR036779">
    <property type="entry name" value="LysM_dom_sf"/>
</dbReference>
<evidence type="ECO:0000256" key="1">
    <source>
        <dbReference type="ARBA" id="ARBA00022669"/>
    </source>
</evidence>
<dbReference type="CDD" id="cd00118">
    <property type="entry name" value="LysM"/>
    <property type="match status" value="1"/>
</dbReference>
<dbReference type="SUPFAM" id="SSF54106">
    <property type="entry name" value="LysM domain"/>
    <property type="match status" value="1"/>
</dbReference>
<feature type="region of interest" description="Disordered" evidence="3">
    <location>
        <begin position="159"/>
        <end position="178"/>
    </location>
</feature>
<feature type="domain" description="LysM" evidence="5">
    <location>
        <begin position="209"/>
        <end position="257"/>
    </location>
</feature>
<dbReference type="GO" id="GO:0008061">
    <property type="term" value="F:chitin binding"/>
    <property type="evidence" value="ECO:0007669"/>
    <property type="project" value="UniProtKB-KW"/>
</dbReference>
<dbReference type="STRING" id="1160509.A0A3N4HK14"/>
<name>A0A3N4HK14_ASCIM</name>